<name>A0AAU6R669_9CAUD</name>
<evidence type="ECO:0000256" key="1">
    <source>
        <dbReference type="SAM" id="MobiDB-lite"/>
    </source>
</evidence>
<protein>
    <submittedName>
        <fullName evidence="2">Uncharacterized protein</fullName>
    </submittedName>
</protein>
<feature type="region of interest" description="Disordered" evidence="1">
    <location>
        <begin position="61"/>
        <end position="86"/>
    </location>
</feature>
<proteinExistence type="predicted"/>
<sequence>MDYKVGDILEAIGDPERKLMILAENQDVIFTAPVHEGPGASWTVSQQSRRKLAKEYRIKWPHGGQTRERQTPPGAWGEHGVPSGGR</sequence>
<accession>A0AAU6R669</accession>
<organism evidence="2">
    <name type="scientific">Micrococcus phage Kurnik</name>
    <dbReference type="NCBI Taxonomy" id="3092208"/>
    <lineage>
        <taxon>Viruses</taxon>
        <taxon>Duplodnaviria</taxon>
        <taxon>Heunggongvirae</taxon>
        <taxon>Uroviricota</taxon>
        <taxon>Caudoviricetes</taxon>
    </lineage>
</organism>
<evidence type="ECO:0000313" key="2">
    <source>
        <dbReference type="EMBL" id="WZE63451.1"/>
    </source>
</evidence>
<dbReference type="EMBL" id="OR756649">
    <property type="protein sequence ID" value="WZE63451.1"/>
    <property type="molecule type" value="Genomic_DNA"/>
</dbReference>
<reference evidence="2" key="1">
    <citation type="submission" date="2023-10" db="EMBL/GenBank/DDBJ databases">
        <title>Two new lytic phages for Micrococcus sp. strain 1402.</title>
        <authorList>
            <person name="Petrzik K."/>
        </authorList>
    </citation>
    <scope>NUCLEOTIDE SEQUENCE</scope>
</reference>